<feature type="region of interest" description="Disordered" evidence="1">
    <location>
        <begin position="76"/>
        <end position="120"/>
    </location>
</feature>
<feature type="signal peptide" evidence="2">
    <location>
        <begin position="1"/>
        <end position="15"/>
    </location>
</feature>
<evidence type="ECO:0000313" key="4">
    <source>
        <dbReference type="RefSeq" id="XP_021826557.1"/>
    </source>
</evidence>
<feature type="region of interest" description="Disordered" evidence="1">
    <location>
        <begin position="189"/>
        <end position="302"/>
    </location>
</feature>
<gene>
    <name evidence="4" type="primary">LOC110767345</name>
</gene>
<name>A0A6P5THI3_PRUAV</name>
<evidence type="ECO:0000256" key="1">
    <source>
        <dbReference type="SAM" id="MobiDB-lite"/>
    </source>
</evidence>
<proteinExistence type="predicted"/>
<evidence type="ECO:0000313" key="3">
    <source>
        <dbReference type="Proteomes" id="UP000515124"/>
    </source>
</evidence>
<keyword evidence="2" id="KW-0732">Signal</keyword>
<feature type="chain" id="PRO_5027654641" evidence="2">
    <location>
        <begin position="16"/>
        <end position="411"/>
    </location>
</feature>
<dbReference type="RefSeq" id="XP_021826557.1">
    <property type="nucleotide sequence ID" value="XM_021970865.1"/>
</dbReference>
<feature type="compositionally biased region" description="Acidic residues" evidence="1">
    <location>
        <begin position="212"/>
        <end position="270"/>
    </location>
</feature>
<feature type="compositionally biased region" description="Low complexity" evidence="1">
    <location>
        <begin position="200"/>
        <end position="211"/>
    </location>
</feature>
<organism evidence="3 4">
    <name type="scientific">Prunus avium</name>
    <name type="common">Cherry</name>
    <name type="synonym">Cerasus avium</name>
    <dbReference type="NCBI Taxonomy" id="42229"/>
    <lineage>
        <taxon>Eukaryota</taxon>
        <taxon>Viridiplantae</taxon>
        <taxon>Streptophyta</taxon>
        <taxon>Embryophyta</taxon>
        <taxon>Tracheophyta</taxon>
        <taxon>Spermatophyta</taxon>
        <taxon>Magnoliopsida</taxon>
        <taxon>eudicotyledons</taxon>
        <taxon>Gunneridae</taxon>
        <taxon>Pentapetalae</taxon>
        <taxon>rosids</taxon>
        <taxon>fabids</taxon>
        <taxon>Rosales</taxon>
        <taxon>Rosaceae</taxon>
        <taxon>Amygdaloideae</taxon>
        <taxon>Amygdaleae</taxon>
        <taxon>Prunus</taxon>
    </lineage>
</organism>
<dbReference type="KEGG" id="pavi:110767345"/>
<dbReference type="AlphaFoldDB" id="A0A6P5THI3"/>
<protein>
    <submittedName>
        <fullName evidence="4">Fibrous sheath CABYR-binding protein-like</fullName>
    </submittedName>
</protein>
<feature type="compositionally biased region" description="Acidic residues" evidence="1">
    <location>
        <begin position="189"/>
        <end position="199"/>
    </location>
</feature>
<feature type="compositionally biased region" description="Low complexity" evidence="1">
    <location>
        <begin position="105"/>
        <end position="120"/>
    </location>
</feature>
<accession>A0A6P5THI3</accession>
<keyword evidence="3" id="KW-1185">Reference proteome</keyword>
<dbReference type="GeneID" id="110767345"/>
<reference evidence="4" key="1">
    <citation type="submission" date="2025-08" db="UniProtKB">
        <authorList>
            <consortium name="RefSeq"/>
        </authorList>
    </citation>
    <scope>IDENTIFICATION</scope>
</reference>
<feature type="compositionally biased region" description="Low complexity" evidence="1">
    <location>
        <begin position="77"/>
        <end position="92"/>
    </location>
</feature>
<dbReference type="Proteomes" id="UP000515124">
    <property type="component" value="Unplaced"/>
</dbReference>
<sequence length="411" mass="42392">MAIALLAHASGPALASTLGWRGGRDWVCAPAVVAPRVPAPSLARSTAVASTAAPSSIVAPAPRVTPVVGGRKTLAHRTVPASPTSRPSTAAALGRKRSRETAGIEAVPAQSAAAERAAVQRPRKRTLFTSSEGRGEEEAPFATVSEALPVIDVVIVEEEATVEVPSMMETAAALMVAEEVGGATVEEAAAADEGAEAQDVEMAPAEVPSAEEAAEGATEEIAEEIAEEAPEGSAEEAAEGSAEEAADEGGEEANEEAAEEVTDEAAEEPAVDVPSGPLTSAPRRPSGISFRSPPQSSPPLAMVAATMPPMPPLQDSTVVAEPVMTRATVVSVPSLLRTTSAVMTDLSLPEATSSDDLEELYASLHEEGGSSASAPLDEDSKTVIEQLREFLLLDVRPRGWPRGARSNRIWR</sequence>
<evidence type="ECO:0000256" key="2">
    <source>
        <dbReference type="SAM" id="SignalP"/>
    </source>
</evidence>